<dbReference type="GO" id="GO:0016874">
    <property type="term" value="F:ligase activity"/>
    <property type="evidence" value="ECO:0007669"/>
    <property type="project" value="UniProtKB-KW"/>
</dbReference>
<dbReference type="AlphaFoldDB" id="A0A8J3Z0Y4"/>
<dbReference type="GO" id="GO:0046872">
    <property type="term" value="F:metal ion binding"/>
    <property type="evidence" value="ECO:0007669"/>
    <property type="project" value="InterPro"/>
</dbReference>
<evidence type="ECO:0000313" key="4">
    <source>
        <dbReference type="Proteomes" id="UP000612585"/>
    </source>
</evidence>
<dbReference type="RefSeq" id="WP_203989543.1">
    <property type="nucleotide sequence ID" value="NZ_BOPG01000012.1"/>
</dbReference>
<name>A0A8J3Z0Y4_9ACTN</name>
<keyword evidence="1" id="KW-0067">ATP-binding</keyword>
<proteinExistence type="predicted"/>
<accession>A0A8J3Z0Y4</accession>
<dbReference type="SUPFAM" id="SSF56059">
    <property type="entry name" value="Glutathione synthetase ATP-binding domain-like"/>
    <property type="match status" value="1"/>
</dbReference>
<organism evidence="3 4">
    <name type="scientific">Virgisporangium aurantiacum</name>
    <dbReference type="NCBI Taxonomy" id="175570"/>
    <lineage>
        <taxon>Bacteria</taxon>
        <taxon>Bacillati</taxon>
        <taxon>Actinomycetota</taxon>
        <taxon>Actinomycetes</taxon>
        <taxon>Micromonosporales</taxon>
        <taxon>Micromonosporaceae</taxon>
        <taxon>Virgisporangium</taxon>
    </lineage>
</organism>
<keyword evidence="4" id="KW-1185">Reference proteome</keyword>
<reference evidence="3" key="1">
    <citation type="submission" date="2021-01" db="EMBL/GenBank/DDBJ databases">
        <title>Whole genome shotgun sequence of Virgisporangium aurantiacum NBRC 16421.</title>
        <authorList>
            <person name="Komaki H."/>
            <person name="Tamura T."/>
        </authorList>
    </citation>
    <scope>NUCLEOTIDE SEQUENCE</scope>
    <source>
        <strain evidence="3">NBRC 16421</strain>
    </source>
</reference>
<evidence type="ECO:0000313" key="3">
    <source>
        <dbReference type="EMBL" id="GIJ54467.1"/>
    </source>
</evidence>
<evidence type="ECO:0000259" key="2">
    <source>
        <dbReference type="PROSITE" id="PS50975"/>
    </source>
</evidence>
<dbReference type="InterPro" id="IPR011761">
    <property type="entry name" value="ATP-grasp"/>
</dbReference>
<protein>
    <submittedName>
        <fullName evidence="3">Carboxylate--amine ligase</fullName>
    </submittedName>
</protein>
<dbReference type="EMBL" id="BOPG01000012">
    <property type="protein sequence ID" value="GIJ54467.1"/>
    <property type="molecule type" value="Genomic_DNA"/>
</dbReference>
<dbReference type="PROSITE" id="PS50975">
    <property type="entry name" value="ATP_GRASP"/>
    <property type="match status" value="1"/>
</dbReference>
<dbReference type="Proteomes" id="UP000612585">
    <property type="component" value="Unassembled WGS sequence"/>
</dbReference>
<keyword evidence="3" id="KW-0436">Ligase</keyword>
<keyword evidence="1" id="KW-0547">Nucleotide-binding</keyword>
<dbReference type="GO" id="GO:0005524">
    <property type="term" value="F:ATP binding"/>
    <property type="evidence" value="ECO:0007669"/>
    <property type="project" value="UniProtKB-UniRule"/>
</dbReference>
<feature type="domain" description="ATP-grasp" evidence="2">
    <location>
        <begin position="118"/>
        <end position="295"/>
    </location>
</feature>
<comment type="caution">
    <text evidence="3">The sequence shown here is derived from an EMBL/GenBank/DDBJ whole genome shotgun (WGS) entry which is preliminary data.</text>
</comment>
<sequence>MLVLLTDGSGLTARQTATLLSRAGHRVEALSPDPRCLCRFTRHVRRIHPVPAYGVDPFDWLDAALDRYAHTGADILLPTQEQVAVLSCAADRLAGAGVRTVVPPFEALARVQDKVSASATLDHLGLPQPPFQVIRDDRKLTGWENFPVYLKLPVGTATSGVRLVTDAHQLRTLPDTWATAAGRGGLLAQQPVDGPLVMVQSVFDHGAMVAHHAAVRTRLGSRGGASHKRSVTMADLTALTEALGRGLRWHGALSADVILGPAGPVFIDINPRLVEPVNAARSGVDLIAPLLDLATGHKPPRQAAGRPDTATHQLLLAVLGAAQHGGRRPIAGHLARAALGRGEYRASTEELTPLRSDPVAALPVAIAAATTLIRPATWQRFASSSVDGYALTREGWQLIRDRHSALSTNGPTGVV</sequence>
<dbReference type="Gene3D" id="3.30.470.20">
    <property type="entry name" value="ATP-grasp fold, B domain"/>
    <property type="match status" value="1"/>
</dbReference>
<evidence type="ECO:0000256" key="1">
    <source>
        <dbReference type="PROSITE-ProRule" id="PRU00409"/>
    </source>
</evidence>
<gene>
    <name evidence="3" type="ORF">Vau01_019830</name>
</gene>